<dbReference type="Pfam" id="PF08811">
    <property type="entry name" value="DUF1800"/>
    <property type="match status" value="1"/>
</dbReference>
<dbReference type="EMBL" id="VGLS01000973">
    <property type="protein sequence ID" value="MBM3226605.1"/>
    <property type="molecule type" value="Genomic_DNA"/>
</dbReference>
<dbReference type="AlphaFoldDB" id="A0A938B6L7"/>
<dbReference type="Proteomes" id="UP000712673">
    <property type="component" value="Unassembled WGS sequence"/>
</dbReference>
<accession>A0A938B6L7</accession>
<organism evidence="1 2">
    <name type="scientific">Tectimicrobiota bacterium</name>
    <dbReference type="NCBI Taxonomy" id="2528274"/>
    <lineage>
        <taxon>Bacteria</taxon>
        <taxon>Pseudomonadati</taxon>
        <taxon>Nitrospinota/Tectimicrobiota group</taxon>
        <taxon>Candidatus Tectimicrobiota</taxon>
    </lineage>
</organism>
<evidence type="ECO:0000313" key="2">
    <source>
        <dbReference type="Proteomes" id="UP000712673"/>
    </source>
</evidence>
<feature type="non-terminal residue" evidence="1">
    <location>
        <position position="238"/>
    </location>
</feature>
<reference evidence="1" key="1">
    <citation type="submission" date="2019-03" db="EMBL/GenBank/DDBJ databases">
        <title>Lake Tanganyika Metagenome-Assembled Genomes (MAGs).</title>
        <authorList>
            <person name="Tran P."/>
        </authorList>
    </citation>
    <scope>NUCLEOTIDE SEQUENCE</scope>
    <source>
        <strain evidence="1">K_DeepCast_65m_m2_066</strain>
    </source>
</reference>
<comment type="caution">
    <text evidence="1">The sequence shown here is derived from an EMBL/GenBank/DDBJ whole genome shotgun (WGS) entry which is preliminary data.</text>
</comment>
<evidence type="ECO:0000313" key="1">
    <source>
        <dbReference type="EMBL" id="MBM3226605.1"/>
    </source>
</evidence>
<sequence length="238" mass="27283">MAENDVALMAHLMRRAGFGAPYHELEARAAQGYEATVEELLHPERQPDSIDMDVLERYFVEWQGMLAGGPAYWTWRMLNSKRPLEEKIALFWHGILCTGSSKVQHAKQQQLEFDMFRRHGLGSFRDLLLELSRDPAMLFYLDNCMSHKGAINENYGRELLELFSMGVGMDGHANYTEDDVKACARAFTGWTLSTPIPRYPYGVYPARFIYNPHDHDNGEKTFLGETGNWDGEDIIDIL</sequence>
<proteinExistence type="predicted"/>
<gene>
    <name evidence="1" type="ORF">FJZ47_22810</name>
</gene>
<name>A0A938B6L7_UNCTE</name>
<dbReference type="InterPro" id="IPR014917">
    <property type="entry name" value="DUF1800"/>
</dbReference>
<protein>
    <submittedName>
        <fullName evidence="1">DUF1800 domain-containing protein</fullName>
    </submittedName>
</protein>